<feature type="coiled-coil region" evidence="2">
    <location>
        <begin position="338"/>
        <end position="463"/>
    </location>
</feature>
<accession>A0AAW0F476</accession>
<evidence type="ECO:0000256" key="1">
    <source>
        <dbReference type="ARBA" id="ARBA00023054"/>
    </source>
</evidence>
<dbReference type="InterPro" id="IPR049270">
    <property type="entry name" value="CFAP58_CC"/>
</dbReference>
<dbReference type="EMBL" id="JAECZO010000006">
    <property type="protein sequence ID" value="KAK7200587.1"/>
    <property type="molecule type" value="Genomic_DNA"/>
</dbReference>
<evidence type="ECO:0000313" key="5">
    <source>
        <dbReference type="EMBL" id="KAK7200587.1"/>
    </source>
</evidence>
<dbReference type="Pfam" id="PF21771">
    <property type="entry name" value="CFAP58_CC"/>
    <property type="match status" value="1"/>
</dbReference>
<keyword evidence="1 2" id="KW-0175">Coiled coil</keyword>
<comment type="caution">
    <text evidence="5">The sequence shown here is derived from an EMBL/GenBank/DDBJ whole genome shotgun (WGS) entry which is preliminary data.</text>
</comment>
<protein>
    <recommendedName>
        <fullName evidence="4">Cilia- and flagella-associated protein 58 central coiled coil domain-containing protein</fullName>
    </recommendedName>
</protein>
<sequence length="988" mass="113243">MLHHPEEPSSIVLRVTAGPMTDTCSTHLSLALCSCPHPTSSPLCLCRPSTLYLFPPPLPKPKKKKKKTRSAHPIGGISREREKKGGKAHKHTHAHTRITVRHAGSVGVSTRRLLFCVLSPPPPHTRRQQSRSLSHSHSFSIMADAAKPTASVSDTLFNSLERDFKEAMAALDGEESLGHFRLEYEKLYRALKKSHTSENEIVTQCQQLTQELLSNAAKMQAAVKLAQGDHSTIEALKKEIEKAWRTVDVANEKDQRAREMVKTLKQEIQSLQSMMHDGTSLSTDHTSTLEQLKLDNKRLLTEGEDMTKQVETYTREMAERTSTLATLKTATEAAVQERKLLANRLELVRQEYNRERNARERAEYQCRELLLTLKTREKALQERQDRLTTIEAAAEKHQTALSEQQRRRQALQQQLETAEKQLYHTEQSYNDSVDTTADLNERLQAMEKQITATERKILETRDECARVTRIEERDFREFDRLKQQIDNVRKDEENMAYQEDTVRKRIAAVKREKQSLQEALGLLDRECGALEKKGTQEEQLQAATQALIQNEAEQHAELEGCIAQETEIGRRLRDTLQRLEKERESCVTEVSQVSGQSNSAAEELKMAAVQVEEAQRKLEESERRLTQQQTKYEQMRAERNQLSKRLVDAQDEIVEYRQRVKVVDHQVQQFKEELALKARKCQSDTTQYKISKERLTKARQLVNDSTALFDLTKEEGERVGQVIKQLVKVVQECDKNLSTQQRDFLRMSNERDTLAAQLIRRNDELGLLYQQLRILQATVNDGEAAFRDRLYDLRLLNLKSREVKHQSMLAQVRGADVAVTKDRLRTKQKEVLLEQAKVAALAEELENPQNESRWRRVGGADPSMVELDAKMKALQRSLLNKSEDCMKQELVLEEKQRLVMELQAMSARQPGPEVAQQLNAYQKDLQKKNAQMKLKASELNMSATHAAELRYEAARLRRELDETRQQYYEMKVKNDAAALAAEAAATAP</sequence>
<dbReference type="PANTHER" id="PTHR32083">
    <property type="entry name" value="CILIA AND FLAGELLA-ASSOCIATED PROTEIN 58-RELATED"/>
    <property type="match status" value="1"/>
</dbReference>
<dbReference type="AlphaFoldDB" id="A0AAW0F476"/>
<proteinExistence type="predicted"/>
<evidence type="ECO:0000256" key="2">
    <source>
        <dbReference type="SAM" id="Coils"/>
    </source>
</evidence>
<dbReference type="PANTHER" id="PTHR32083:SF45">
    <property type="entry name" value="FLAGELLAR ASSOCIATED PROTEIN"/>
    <property type="match status" value="1"/>
</dbReference>
<feature type="coiled-coil region" evidence="2">
    <location>
        <begin position="499"/>
        <end position="533"/>
    </location>
</feature>
<organism evidence="5 6">
    <name type="scientific">Novymonas esmeraldas</name>
    <dbReference type="NCBI Taxonomy" id="1808958"/>
    <lineage>
        <taxon>Eukaryota</taxon>
        <taxon>Discoba</taxon>
        <taxon>Euglenozoa</taxon>
        <taxon>Kinetoplastea</taxon>
        <taxon>Metakinetoplastina</taxon>
        <taxon>Trypanosomatida</taxon>
        <taxon>Trypanosomatidae</taxon>
        <taxon>Novymonas</taxon>
    </lineage>
</organism>
<name>A0AAW0F476_9TRYP</name>
<dbReference type="Proteomes" id="UP001430356">
    <property type="component" value="Unassembled WGS sequence"/>
</dbReference>
<dbReference type="GO" id="GO:0005856">
    <property type="term" value="C:cytoskeleton"/>
    <property type="evidence" value="ECO:0007669"/>
    <property type="project" value="TreeGrafter"/>
</dbReference>
<feature type="domain" description="Cilia- and flagella-associated protein 58 central coiled coil" evidence="4">
    <location>
        <begin position="522"/>
        <end position="805"/>
    </location>
</feature>
<gene>
    <name evidence="5" type="ORF">NESM_000114600</name>
</gene>
<evidence type="ECO:0000313" key="6">
    <source>
        <dbReference type="Proteomes" id="UP001430356"/>
    </source>
</evidence>
<feature type="coiled-coil region" evidence="2">
    <location>
        <begin position="562"/>
        <end position="673"/>
    </location>
</feature>
<reference evidence="5 6" key="1">
    <citation type="journal article" date="2021" name="MBio">
        <title>A New Model Trypanosomatid, Novymonas esmeraldas: Genomic Perception of Its 'Candidatus Pandoraea novymonadis' Endosymbiont.</title>
        <authorList>
            <person name="Zakharova A."/>
            <person name="Saura A."/>
            <person name="Butenko A."/>
            <person name="Podesvova L."/>
            <person name="Warmusova S."/>
            <person name="Kostygov A.Y."/>
            <person name="Nenarokova A."/>
            <person name="Lukes J."/>
            <person name="Opperdoes F.R."/>
            <person name="Yurchenko V."/>
        </authorList>
    </citation>
    <scope>NUCLEOTIDE SEQUENCE [LARGE SCALE GENOMIC DNA]</scope>
    <source>
        <strain evidence="5 6">E262AT.01</strain>
    </source>
</reference>
<keyword evidence="6" id="KW-1185">Reference proteome</keyword>
<feature type="coiled-coil region" evidence="2">
    <location>
        <begin position="233"/>
        <end position="309"/>
    </location>
</feature>
<feature type="compositionally biased region" description="Basic residues" evidence="3">
    <location>
        <begin position="60"/>
        <end position="70"/>
    </location>
</feature>
<evidence type="ECO:0000256" key="3">
    <source>
        <dbReference type="SAM" id="MobiDB-lite"/>
    </source>
</evidence>
<feature type="coiled-coil region" evidence="2">
    <location>
        <begin position="918"/>
        <end position="973"/>
    </location>
</feature>
<feature type="region of interest" description="Disordered" evidence="3">
    <location>
        <begin position="57"/>
        <end position="93"/>
    </location>
</feature>
<evidence type="ECO:0000259" key="4">
    <source>
        <dbReference type="Pfam" id="PF21771"/>
    </source>
</evidence>